<gene>
    <name evidence="9" type="ORF">PoB_006153000</name>
</gene>
<dbReference type="PANTHER" id="PTHR12815">
    <property type="entry name" value="SORTING AND ASSEMBLY MACHINERY SAMM50 PROTEIN FAMILY MEMBER"/>
    <property type="match status" value="1"/>
</dbReference>
<dbReference type="FunFam" id="2.40.160.50:FF:000002">
    <property type="entry name" value="sorting and assembly machinery component 50 homolog"/>
    <property type="match status" value="1"/>
</dbReference>
<dbReference type="PANTHER" id="PTHR12815:SF18">
    <property type="entry name" value="SORTING AND ASSEMBLY MACHINERY COMPONENT 50 HOMOLOG"/>
    <property type="match status" value="1"/>
</dbReference>
<comment type="subcellular location">
    <subcellularLocation>
        <location evidence="1">Mitochondrion outer membrane</location>
        <topology evidence="1">Multi-pass membrane protein</topology>
    </subcellularLocation>
</comment>
<evidence type="ECO:0000256" key="1">
    <source>
        <dbReference type="ARBA" id="ARBA00004374"/>
    </source>
</evidence>
<protein>
    <submittedName>
        <fullName evidence="9">Sorting and assembly machinery component 50 homolog</fullName>
    </submittedName>
</protein>
<sequence length="495" mass="55178">MQTNQPCKTGLDFLFCIEIQQFIITKLLSDQAVAAPPSGIINDSQPTGIKTTSTPSAKKDDNVVKLDIDKLPVRVQRIVVDGLTRTKDDIVIKEIKPLLNAKTFDELVHLSYNAKVKMERLGLFKNVVIAIDVSKDNKEYGYEVLFEVQEFRRVDGGIHTSISNNDGSLDFQLKMPNILGRGERFSLDYTVGTKRTHGYSAYFKKPLNNNPDIFLGSTAYQFHGEYPWSGYKQTDRGVAFDLTFPTILGSHNIQWEGVWRDLRALARDTSFSVREQAGHSLKSSLKHTFTIDTRDDPILPTVGVLWRTSQEYAGLGGNVEFAKQDGMFQWNTSLPLDAIFQMSLAGGLMRTLDPNTSVSISDRFFLGGPLTLRGFNLKGCGPHSYDNALGGESYWLAAAHLYSPLPFRPGKGRFGELFKTHLFLNAGNLGNLDFNNLSTSFQDFAASLRWSFGCGVVLCMGRIARLELNYVVPMRVQKGDKANPGLQFGIGIQFL</sequence>
<dbReference type="EMBL" id="BLXT01006951">
    <property type="protein sequence ID" value="GFO35025.1"/>
    <property type="molecule type" value="Genomic_DNA"/>
</dbReference>
<dbReference type="GO" id="GO:0033108">
    <property type="term" value="P:mitochondrial respiratory chain complex assembly"/>
    <property type="evidence" value="ECO:0007669"/>
    <property type="project" value="TreeGrafter"/>
</dbReference>
<keyword evidence="6" id="KW-0496">Mitochondrion</keyword>
<dbReference type="Pfam" id="PF01103">
    <property type="entry name" value="Omp85"/>
    <property type="match status" value="1"/>
</dbReference>
<comment type="caution">
    <text evidence="9">The sequence shown here is derived from an EMBL/GenBank/DDBJ whole genome shotgun (WGS) entry which is preliminary data.</text>
</comment>
<dbReference type="Gene3D" id="2.40.160.50">
    <property type="entry name" value="membrane protein fhac: a member of the omp85/tpsb transporter family"/>
    <property type="match status" value="1"/>
</dbReference>
<dbReference type="AlphaFoldDB" id="A0AAV4CSY8"/>
<evidence type="ECO:0000313" key="10">
    <source>
        <dbReference type="Proteomes" id="UP000735302"/>
    </source>
</evidence>
<evidence type="ECO:0000259" key="8">
    <source>
        <dbReference type="Pfam" id="PF01103"/>
    </source>
</evidence>
<dbReference type="GO" id="GO:0005741">
    <property type="term" value="C:mitochondrial outer membrane"/>
    <property type="evidence" value="ECO:0007669"/>
    <property type="project" value="UniProtKB-SubCell"/>
</dbReference>
<name>A0AAV4CSY8_9GAST</name>
<feature type="domain" description="Bacterial surface antigen (D15)" evidence="8">
    <location>
        <begin position="177"/>
        <end position="494"/>
    </location>
</feature>
<dbReference type="InterPro" id="IPR000184">
    <property type="entry name" value="Bac_surfAg_D15"/>
</dbReference>
<accession>A0AAV4CSY8</accession>
<evidence type="ECO:0000256" key="3">
    <source>
        <dbReference type="ARBA" id="ARBA00022452"/>
    </source>
</evidence>
<keyword evidence="10" id="KW-1185">Reference proteome</keyword>
<keyword evidence="5" id="KW-1000">Mitochondrion outer membrane</keyword>
<evidence type="ECO:0000313" key="9">
    <source>
        <dbReference type="EMBL" id="GFO35025.1"/>
    </source>
</evidence>
<reference evidence="9 10" key="1">
    <citation type="journal article" date="2021" name="Elife">
        <title>Chloroplast acquisition without the gene transfer in kleptoplastic sea slugs, Plakobranchus ocellatus.</title>
        <authorList>
            <person name="Maeda T."/>
            <person name="Takahashi S."/>
            <person name="Yoshida T."/>
            <person name="Shimamura S."/>
            <person name="Takaki Y."/>
            <person name="Nagai Y."/>
            <person name="Toyoda A."/>
            <person name="Suzuki Y."/>
            <person name="Arimoto A."/>
            <person name="Ishii H."/>
            <person name="Satoh N."/>
            <person name="Nishiyama T."/>
            <person name="Hasebe M."/>
            <person name="Maruyama T."/>
            <person name="Minagawa J."/>
            <person name="Obokata J."/>
            <person name="Shigenobu S."/>
        </authorList>
    </citation>
    <scope>NUCLEOTIDE SEQUENCE [LARGE SCALE GENOMIC DNA]</scope>
</reference>
<evidence type="ECO:0000256" key="5">
    <source>
        <dbReference type="ARBA" id="ARBA00022787"/>
    </source>
</evidence>
<keyword evidence="4" id="KW-0812">Transmembrane</keyword>
<keyword evidence="3" id="KW-1134">Transmembrane beta strand</keyword>
<dbReference type="Proteomes" id="UP000735302">
    <property type="component" value="Unassembled WGS sequence"/>
</dbReference>
<dbReference type="GO" id="GO:0045040">
    <property type="term" value="P:protein insertion into mitochondrial outer membrane"/>
    <property type="evidence" value="ECO:0007669"/>
    <property type="project" value="TreeGrafter"/>
</dbReference>
<proteinExistence type="inferred from homology"/>
<evidence type="ECO:0000256" key="2">
    <source>
        <dbReference type="ARBA" id="ARBA00010913"/>
    </source>
</evidence>
<dbReference type="InterPro" id="IPR039910">
    <property type="entry name" value="D15-like"/>
</dbReference>
<organism evidence="9 10">
    <name type="scientific">Plakobranchus ocellatus</name>
    <dbReference type="NCBI Taxonomy" id="259542"/>
    <lineage>
        <taxon>Eukaryota</taxon>
        <taxon>Metazoa</taxon>
        <taxon>Spiralia</taxon>
        <taxon>Lophotrochozoa</taxon>
        <taxon>Mollusca</taxon>
        <taxon>Gastropoda</taxon>
        <taxon>Heterobranchia</taxon>
        <taxon>Euthyneura</taxon>
        <taxon>Panpulmonata</taxon>
        <taxon>Sacoglossa</taxon>
        <taxon>Placobranchoidea</taxon>
        <taxon>Plakobranchidae</taxon>
        <taxon>Plakobranchus</taxon>
    </lineage>
</organism>
<evidence type="ECO:0000256" key="6">
    <source>
        <dbReference type="ARBA" id="ARBA00023128"/>
    </source>
</evidence>
<comment type="similarity">
    <text evidence="2">Belongs to the SAM50/omp85 family.</text>
</comment>
<evidence type="ECO:0000256" key="4">
    <source>
        <dbReference type="ARBA" id="ARBA00022692"/>
    </source>
</evidence>
<keyword evidence="7" id="KW-0472">Membrane</keyword>
<evidence type="ECO:0000256" key="7">
    <source>
        <dbReference type="ARBA" id="ARBA00023136"/>
    </source>
</evidence>